<evidence type="ECO:0000313" key="2">
    <source>
        <dbReference type="EMBL" id="EWC40479.1"/>
    </source>
</evidence>
<feature type="region of interest" description="Disordered" evidence="1">
    <location>
        <begin position="1"/>
        <end position="47"/>
    </location>
</feature>
<dbReference type="AlphaFoldDB" id="A0A061JQM9"/>
<evidence type="ECO:0000256" key="1">
    <source>
        <dbReference type="SAM" id="MobiDB-lite"/>
    </source>
</evidence>
<dbReference type="Proteomes" id="UP000026923">
    <property type="component" value="Unassembled WGS sequence"/>
</dbReference>
<dbReference type="HOGENOM" id="CLU_3172264_0_0_6"/>
<dbReference type="EMBL" id="AMCZ02000020">
    <property type="protein sequence ID" value="EWC40479.1"/>
    <property type="molecule type" value="Genomic_DNA"/>
</dbReference>
<sequence>MIDSIFLEQQQGKRERRRAERQRNDKARCVSEEQHLEKGGDAEQSGP</sequence>
<comment type="caution">
    <text evidence="2">The sequence shown here is derived from an EMBL/GenBank/DDBJ whole genome shotgun (WGS) entry which is preliminary data.</text>
</comment>
<reference evidence="2 3" key="1">
    <citation type="journal article" date="2013" name="Genome Announc.">
        <title>Draft Genome of the Nitrogen-Fixing Bacterium Pseudomonas stutzeri Strain KOS6 Isolated from Industrial Hydrocarbon Sludge.</title>
        <authorList>
            <person name="Grigoryeva T.V."/>
            <person name="Laikov A.V."/>
            <person name="Naumova R.P."/>
            <person name="Manolov A.I."/>
            <person name="Larin A.K."/>
            <person name="Karpova I.Y."/>
            <person name="Semashko T.A."/>
            <person name="Alexeev D.G."/>
            <person name="Kostryukova E.S."/>
            <person name="Muller R."/>
            <person name="Govorun V.M."/>
        </authorList>
    </citation>
    <scope>NUCLEOTIDE SEQUENCE [LARGE SCALE GENOMIC DNA]</scope>
    <source>
        <strain evidence="2 3">KOS6</strain>
    </source>
</reference>
<feature type="compositionally biased region" description="Basic and acidic residues" evidence="1">
    <location>
        <begin position="11"/>
        <end position="41"/>
    </location>
</feature>
<proteinExistence type="predicted"/>
<protein>
    <submittedName>
        <fullName evidence="2">Uncharacterized protein</fullName>
    </submittedName>
</protein>
<evidence type="ECO:0000313" key="3">
    <source>
        <dbReference type="Proteomes" id="UP000026923"/>
    </source>
</evidence>
<organism evidence="2 3">
    <name type="scientific">Stutzerimonas stutzeri KOS6</name>
    <dbReference type="NCBI Taxonomy" id="1218352"/>
    <lineage>
        <taxon>Bacteria</taxon>
        <taxon>Pseudomonadati</taxon>
        <taxon>Pseudomonadota</taxon>
        <taxon>Gammaproteobacteria</taxon>
        <taxon>Pseudomonadales</taxon>
        <taxon>Pseudomonadaceae</taxon>
        <taxon>Stutzerimonas</taxon>
    </lineage>
</organism>
<accession>A0A061JQM9</accession>
<name>A0A061JQM9_STUST</name>
<gene>
    <name evidence="2" type="ORF">B597_015155</name>
</gene>